<evidence type="ECO:0000256" key="1">
    <source>
        <dbReference type="SAM" id="MobiDB-lite"/>
    </source>
</evidence>
<feature type="non-terminal residue" evidence="2">
    <location>
        <position position="23"/>
    </location>
</feature>
<proteinExistence type="predicted"/>
<reference evidence="2" key="1">
    <citation type="submission" date="2018-05" db="EMBL/GenBank/DDBJ databases">
        <authorList>
            <person name="Lanie J.A."/>
            <person name="Ng W.-L."/>
            <person name="Kazmierczak K.M."/>
            <person name="Andrzejewski T.M."/>
            <person name="Davidsen T.M."/>
            <person name="Wayne K.J."/>
            <person name="Tettelin H."/>
            <person name="Glass J.I."/>
            <person name="Rusch D."/>
            <person name="Podicherti R."/>
            <person name="Tsui H.-C.T."/>
            <person name="Winkler M.E."/>
        </authorList>
    </citation>
    <scope>NUCLEOTIDE SEQUENCE</scope>
</reference>
<organism evidence="2">
    <name type="scientific">marine metagenome</name>
    <dbReference type="NCBI Taxonomy" id="408172"/>
    <lineage>
        <taxon>unclassified sequences</taxon>
        <taxon>metagenomes</taxon>
        <taxon>ecological metagenomes</taxon>
    </lineage>
</organism>
<name>A0A382EHR7_9ZZZZ</name>
<dbReference type="EMBL" id="UINC01044320">
    <property type="protein sequence ID" value="SVB49614.1"/>
    <property type="molecule type" value="Genomic_DNA"/>
</dbReference>
<sequence length="23" mass="2790">MYREKQIASTGKMTRLHRMKINP</sequence>
<dbReference type="AlphaFoldDB" id="A0A382EHR7"/>
<accession>A0A382EHR7</accession>
<feature type="region of interest" description="Disordered" evidence="1">
    <location>
        <begin position="1"/>
        <end position="23"/>
    </location>
</feature>
<evidence type="ECO:0000313" key="2">
    <source>
        <dbReference type="EMBL" id="SVB49614.1"/>
    </source>
</evidence>
<gene>
    <name evidence="2" type="ORF">METZ01_LOCUS202468</name>
</gene>
<feature type="compositionally biased region" description="Basic residues" evidence="1">
    <location>
        <begin position="14"/>
        <end position="23"/>
    </location>
</feature>
<protein>
    <submittedName>
        <fullName evidence="2">Uncharacterized protein</fullName>
    </submittedName>
</protein>